<keyword evidence="1" id="KW-0732">Signal</keyword>
<reference evidence="2 3" key="1">
    <citation type="submission" date="2013-11" db="EMBL/GenBank/DDBJ databases">
        <title>Opisthorchis viverrini - life in the bile duct.</title>
        <authorList>
            <person name="Young N.D."/>
            <person name="Nagarajan N."/>
            <person name="Lin S.J."/>
            <person name="Korhonen P.K."/>
            <person name="Jex A.R."/>
            <person name="Hall R.S."/>
            <person name="Safavi-Hemami H."/>
            <person name="Kaewkong W."/>
            <person name="Bertrand D."/>
            <person name="Gao S."/>
            <person name="Seet Q."/>
            <person name="Wongkham S."/>
            <person name="Teh B.T."/>
            <person name="Wongkham C."/>
            <person name="Intapan P.M."/>
            <person name="Maleewong W."/>
            <person name="Yang X."/>
            <person name="Hu M."/>
            <person name="Wang Z."/>
            <person name="Hofmann A."/>
            <person name="Sternberg P.W."/>
            <person name="Tan P."/>
            <person name="Wang J."/>
            <person name="Gasser R.B."/>
        </authorList>
    </citation>
    <scope>NUCLEOTIDE SEQUENCE [LARGE SCALE GENOMIC DNA]</scope>
</reference>
<dbReference type="Proteomes" id="UP000054324">
    <property type="component" value="Unassembled WGS sequence"/>
</dbReference>
<evidence type="ECO:0000313" key="3">
    <source>
        <dbReference type="Proteomes" id="UP000054324"/>
    </source>
</evidence>
<dbReference type="KEGG" id="ovi:T265_12143"/>
<evidence type="ECO:0000313" key="2">
    <source>
        <dbReference type="EMBL" id="KER18817.1"/>
    </source>
</evidence>
<dbReference type="OrthoDB" id="6256205at2759"/>
<dbReference type="SUPFAM" id="SSF57414">
    <property type="entry name" value="Hairpin loop containing domain-like"/>
    <property type="match status" value="1"/>
</dbReference>
<dbReference type="CTD" id="20326311"/>
<proteinExistence type="predicted"/>
<evidence type="ECO:0000256" key="1">
    <source>
        <dbReference type="SAM" id="SignalP"/>
    </source>
</evidence>
<feature type="chain" id="PRO_5001703867" description="PAN domain protein" evidence="1">
    <location>
        <begin position="22"/>
        <end position="266"/>
    </location>
</feature>
<organism evidence="2 3">
    <name type="scientific">Opisthorchis viverrini</name>
    <name type="common">Southeast Asian liver fluke</name>
    <dbReference type="NCBI Taxonomy" id="6198"/>
    <lineage>
        <taxon>Eukaryota</taxon>
        <taxon>Metazoa</taxon>
        <taxon>Spiralia</taxon>
        <taxon>Lophotrochozoa</taxon>
        <taxon>Platyhelminthes</taxon>
        <taxon>Trematoda</taxon>
        <taxon>Digenea</taxon>
        <taxon>Opisthorchiida</taxon>
        <taxon>Opisthorchiata</taxon>
        <taxon>Opisthorchiidae</taxon>
        <taxon>Opisthorchis</taxon>
    </lineage>
</organism>
<dbReference type="EMBL" id="KL597853">
    <property type="protein sequence ID" value="KER18817.1"/>
    <property type="molecule type" value="Genomic_DNA"/>
</dbReference>
<dbReference type="RefSeq" id="XP_009177436.1">
    <property type="nucleotide sequence ID" value="XM_009179172.1"/>
</dbReference>
<sequence length="266" mass="29189">MREPMILLYVAFLQAIMRARSQCPSSYNEVSPGLCVVRLASANSFCAACEMCAKYGAARGQLAFVLGRNANRVFPNDSETGHTWLGFNKFLTEPTQLAVGWRDVDPRTPGFMTNGPEMQLVVEKPQANSTVVVIYGDGKMFDCPSDCYDLGLAVYCEYGGVLPTGPLLQQYRSEFPVSLTEVISSQTHGYGCFAEANSTSIIDCGRKCTLNVACRSLYYGNSSGRCVHATYADSLLPANIASGELNWKRFAKVSYPQVANELFPWN</sequence>
<protein>
    <recommendedName>
        <fullName evidence="4">PAN domain protein</fullName>
    </recommendedName>
</protein>
<dbReference type="AlphaFoldDB" id="A0A074Z022"/>
<evidence type="ECO:0008006" key="4">
    <source>
        <dbReference type="Google" id="ProtNLM"/>
    </source>
</evidence>
<feature type="signal peptide" evidence="1">
    <location>
        <begin position="1"/>
        <end position="21"/>
    </location>
</feature>
<gene>
    <name evidence="2" type="ORF">T265_12143</name>
</gene>
<name>A0A074Z022_OPIVI</name>
<dbReference type="GeneID" id="20326311"/>
<keyword evidence="3" id="KW-1185">Reference proteome</keyword>
<accession>A0A074Z022</accession>